<keyword evidence="2 11" id="KW-0813">Transport</keyword>
<comment type="similarity">
    <text evidence="11 12">Belongs to the TonB-dependent receptor family.</text>
</comment>
<dbReference type="EMBL" id="BAABLX010000006">
    <property type="protein sequence ID" value="GAA4932941.1"/>
    <property type="molecule type" value="Genomic_DNA"/>
</dbReference>
<dbReference type="SUPFAM" id="SSF56935">
    <property type="entry name" value="Porins"/>
    <property type="match status" value="1"/>
</dbReference>
<feature type="domain" description="TonB-dependent receptor-like beta-barrel" evidence="14">
    <location>
        <begin position="266"/>
        <end position="699"/>
    </location>
</feature>
<evidence type="ECO:0000256" key="6">
    <source>
        <dbReference type="ARBA" id="ARBA00023004"/>
    </source>
</evidence>
<keyword evidence="8 12" id="KW-0798">TonB box</keyword>
<keyword evidence="5 11" id="KW-0812">Transmembrane</keyword>
<evidence type="ECO:0000259" key="14">
    <source>
        <dbReference type="Pfam" id="PF00593"/>
    </source>
</evidence>
<dbReference type="InterPro" id="IPR012910">
    <property type="entry name" value="Plug_dom"/>
</dbReference>
<dbReference type="PANTHER" id="PTHR32552:SF81">
    <property type="entry name" value="TONB-DEPENDENT OUTER MEMBRANE RECEPTOR"/>
    <property type="match status" value="1"/>
</dbReference>
<keyword evidence="17" id="KW-1185">Reference proteome</keyword>
<comment type="caution">
    <text evidence="16">The sequence shown here is derived from an EMBL/GenBank/DDBJ whole genome shotgun (WGS) entry which is preliminary data.</text>
</comment>
<dbReference type="InterPro" id="IPR036942">
    <property type="entry name" value="Beta-barrel_TonB_sf"/>
</dbReference>
<evidence type="ECO:0000313" key="17">
    <source>
        <dbReference type="Proteomes" id="UP001409585"/>
    </source>
</evidence>
<organism evidence="16 17">
    <name type="scientific">Halioxenophilus aromaticivorans</name>
    <dbReference type="NCBI Taxonomy" id="1306992"/>
    <lineage>
        <taxon>Bacteria</taxon>
        <taxon>Pseudomonadati</taxon>
        <taxon>Pseudomonadota</taxon>
        <taxon>Gammaproteobacteria</taxon>
        <taxon>Alteromonadales</taxon>
        <taxon>Alteromonadaceae</taxon>
        <taxon>Halioxenophilus</taxon>
    </lineage>
</organism>
<dbReference type="PROSITE" id="PS52016">
    <property type="entry name" value="TONB_DEPENDENT_REC_3"/>
    <property type="match status" value="1"/>
</dbReference>
<dbReference type="AlphaFoldDB" id="A0AAV3TY21"/>
<dbReference type="GO" id="GO:0006826">
    <property type="term" value="P:iron ion transport"/>
    <property type="evidence" value="ECO:0007669"/>
    <property type="project" value="UniProtKB-KW"/>
</dbReference>
<evidence type="ECO:0000259" key="15">
    <source>
        <dbReference type="Pfam" id="PF07715"/>
    </source>
</evidence>
<dbReference type="GO" id="GO:0009279">
    <property type="term" value="C:cell outer membrane"/>
    <property type="evidence" value="ECO:0007669"/>
    <property type="project" value="UniProtKB-SubCell"/>
</dbReference>
<comment type="subcellular location">
    <subcellularLocation>
        <location evidence="1 11">Cell outer membrane</location>
        <topology evidence="1 11">Multi-pass membrane protein</topology>
    </subcellularLocation>
</comment>
<accession>A0AAV3TY21</accession>
<dbReference type="InterPro" id="IPR039426">
    <property type="entry name" value="TonB-dep_rcpt-like"/>
</dbReference>
<feature type="domain" description="TonB-dependent receptor plug" evidence="15">
    <location>
        <begin position="51"/>
        <end position="159"/>
    </location>
</feature>
<evidence type="ECO:0000256" key="3">
    <source>
        <dbReference type="ARBA" id="ARBA00022452"/>
    </source>
</evidence>
<keyword evidence="9 11" id="KW-0472">Membrane</keyword>
<keyword evidence="13" id="KW-0732">Signal</keyword>
<name>A0AAV3TY21_9ALTE</name>
<protein>
    <submittedName>
        <fullName evidence="16">TonB-dependent receptor</fullName>
    </submittedName>
</protein>
<evidence type="ECO:0000256" key="4">
    <source>
        <dbReference type="ARBA" id="ARBA00022496"/>
    </source>
</evidence>
<evidence type="ECO:0000256" key="8">
    <source>
        <dbReference type="ARBA" id="ARBA00023077"/>
    </source>
</evidence>
<keyword evidence="6" id="KW-0408">Iron</keyword>
<sequence>MVMHINLKQKQLPWLLATVFMAGSSAVAAETSGQMEEVILTATKRGDAGIQDIPFAVQALGGEALESMGAADFGDFFRMVPGLAVFDQGPGDKRYIIRGVNSTGAGTVGLYMDEVIITGENAQDGGGRQPDLKLFDIDRVEVLKGPQGTTFGSSSLSGTIRYITKKPDFEGPSADVTFGLRSTDGADLGHEIEVAGNLPLIDDVLAVRVAGYKLAREGFIDNQIADDVNDEDTSAGRVSLLYTPTDRLSIYAMAMNQDSETGGPSYYHENDYLGNALREYAQADLTKNGFEDDMSLYNLTADYDLDVGTITATTSKLKRDTRFSRDTSFYLDYVFGWDYLTEGRSVITQPKAREVDSYELRFASDFSDPFQVLVGGFKQSEERFFRSSIVQANASGVMMSDGYYSLDRTVATEVEESALFAELSYDLTDKITVTAGARWFDYEYDEQGISLQGASGGAGSGPGPVLSFEEDDIIGKFNLSYQINEDHMAYFQWAQGFRSGGANDQTAAQLAGVTIPAGYGSDSLNNFEVGFKDTFLNGALVLNTAVYYIDWSDIQIQDQATDGVLSFPYRGNGGAAEIYGFEFDATAYPMDGLSLTFSGSLLQAELSEDNPIPSSGVDGDKIPYTPETTFSLSGRYEWAVGTSTMLGFVGGDLAYVGERQTELRPDSSTYLELDSYALANLRAGVEDDSWSASLSVNNVFNDDTVTDVFRTIPGVYPDGYLFNNPRTLILSFKKSFY</sequence>
<feature type="chain" id="PRO_5043808549" evidence="13">
    <location>
        <begin position="29"/>
        <end position="737"/>
    </location>
</feature>
<proteinExistence type="inferred from homology"/>
<reference evidence="17" key="1">
    <citation type="journal article" date="2019" name="Int. J. Syst. Evol. Microbiol.">
        <title>The Global Catalogue of Microorganisms (GCM) 10K type strain sequencing project: providing services to taxonomists for standard genome sequencing and annotation.</title>
        <authorList>
            <consortium name="The Broad Institute Genomics Platform"/>
            <consortium name="The Broad Institute Genome Sequencing Center for Infectious Disease"/>
            <person name="Wu L."/>
            <person name="Ma J."/>
        </authorList>
    </citation>
    <scope>NUCLEOTIDE SEQUENCE [LARGE SCALE GENOMIC DNA]</scope>
    <source>
        <strain evidence="17">JCM 19134</strain>
    </source>
</reference>
<evidence type="ECO:0000256" key="13">
    <source>
        <dbReference type="SAM" id="SignalP"/>
    </source>
</evidence>
<evidence type="ECO:0000256" key="11">
    <source>
        <dbReference type="PROSITE-ProRule" id="PRU01360"/>
    </source>
</evidence>
<evidence type="ECO:0000256" key="7">
    <source>
        <dbReference type="ARBA" id="ARBA00023065"/>
    </source>
</evidence>
<dbReference type="Gene3D" id="2.40.170.20">
    <property type="entry name" value="TonB-dependent receptor, beta-barrel domain"/>
    <property type="match status" value="1"/>
</dbReference>
<evidence type="ECO:0000256" key="2">
    <source>
        <dbReference type="ARBA" id="ARBA00022448"/>
    </source>
</evidence>
<evidence type="ECO:0000313" key="16">
    <source>
        <dbReference type="EMBL" id="GAA4932941.1"/>
    </source>
</evidence>
<evidence type="ECO:0000256" key="5">
    <source>
        <dbReference type="ARBA" id="ARBA00022692"/>
    </source>
</evidence>
<dbReference type="PANTHER" id="PTHR32552">
    <property type="entry name" value="FERRICHROME IRON RECEPTOR-RELATED"/>
    <property type="match status" value="1"/>
</dbReference>
<dbReference type="Pfam" id="PF07715">
    <property type="entry name" value="Plug"/>
    <property type="match status" value="1"/>
</dbReference>
<keyword evidence="3 11" id="KW-1134">Transmembrane beta strand</keyword>
<evidence type="ECO:0000256" key="9">
    <source>
        <dbReference type="ARBA" id="ARBA00023136"/>
    </source>
</evidence>
<keyword evidence="7" id="KW-0406">Ion transport</keyword>
<evidence type="ECO:0000256" key="10">
    <source>
        <dbReference type="ARBA" id="ARBA00023237"/>
    </source>
</evidence>
<feature type="signal peptide" evidence="13">
    <location>
        <begin position="1"/>
        <end position="28"/>
    </location>
</feature>
<gene>
    <name evidence="16" type="ORF">GCM10025791_06950</name>
</gene>
<dbReference type="CDD" id="cd01347">
    <property type="entry name" value="ligand_gated_channel"/>
    <property type="match status" value="1"/>
</dbReference>
<dbReference type="Proteomes" id="UP001409585">
    <property type="component" value="Unassembled WGS sequence"/>
</dbReference>
<evidence type="ECO:0000256" key="1">
    <source>
        <dbReference type="ARBA" id="ARBA00004571"/>
    </source>
</evidence>
<keyword evidence="10 11" id="KW-0998">Cell outer membrane</keyword>
<dbReference type="Pfam" id="PF00593">
    <property type="entry name" value="TonB_dep_Rec_b-barrel"/>
    <property type="match status" value="1"/>
</dbReference>
<evidence type="ECO:0000256" key="12">
    <source>
        <dbReference type="RuleBase" id="RU003357"/>
    </source>
</evidence>
<keyword evidence="16" id="KW-0675">Receptor</keyword>
<keyword evidence="4" id="KW-0410">Iron transport</keyword>
<dbReference type="InterPro" id="IPR000531">
    <property type="entry name" value="Beta-barrel_TonB"/>
</dbReference>